<dbReference type="GO" id="GO:0006629">
    <property type="term" value="P:lipid metabolic process"/>
    <property type="evidence" value="ECO:0007669"/>
    <property type="project" value="InterPro"/>
</dbReference>
<dbReference type="GO" id="GO:0006071">
    <property type="term" value="P:glycerol metabolic process"/>
    <property type="evidence" value="ECO:0007669"/>
    <property type="project" value="UniProtKB-KW"/>
</dbReference>
<evidence type="ECO:0000256" key="4">
    <source>
        <dbReference type="ARBA" id="ARBA00022798"/>
    </source>
</evidence>
<feature type="domain" description="GP-PDE" evidence="7">
    <location>
        <begin position="32"/>
        <end position="363"/>
    </location>
</feature>
<dbReference type="RefSeq" id="WP_167085130.1">
    <property type="nucleotide sequence ID" value="NZ_BAAADC010000001.1"/>
</dbReference>
<organism evidence="8 9">
    <name type="scientific">Rhizomicrobium palustre</name>
    <dbReference type="NCBI Taxonomy" id="189966"/>
    <lineage>
        <taxon>Bacteria</taxon>
        <taxon>Pseudomonadati</taxon>
        <taxon>Pseudomonadota</taxon>
        <taxon>Alphaproteobacteria</taxon>
        <taxon>Micropepsales</taxon>
        <taxon>Micropepsaceae</taxon>
        <taxon>Rhizomicrobium</taxon>
    </lineage>
</organism>
<keyword evidence="9" id="KW-1185">Reference proteome</keyword>
<evidence type="ECO:0000313" key="8">
    <source>
        <dbReference type="EMBL" id="NIK90509.1"/>
    </source>
</evidence>
<evidence type="ECO:0000259" key="7">
    <source>
        <dbReference type="PROSITE" id="PS51704"/>
    </source>
</evidence>
<proteinExistence type="inferred from homology"/>
<dbReference type="EMBL" id="JAASRM010000001">
    <property type="protein sequence ID" value="NIK90509.1"/>
    <property type="molecule type" value="Genomic_DNA"/>
</dbReference>
<dbReference type="GO" id="GO:0008889">
    <property type="term" value="F:glycerophosphodiester phosphodiesterase activity"/>
    <property type="evidence" value="ECO:0007669"/>
    <property type="project" value="UniProtKB-EC"/>
</dbReference>
<evidence type="ECO:0000256" key="2">
    <source>
        <dbReference type="ARBA" id="ARBA00012247"/>
    </source>
</evidence>
<dbReference type="InterPro" id="IPR030395">
    <property type="entry name" value="GP_PDE_dom"/>
</dbReference>
<dbReference type="InterPro" id="IPR006311">
    <property type="entry name" value="TAT_signal"/>
</dbReference>
<dbReference type="AlphaFoldDB" id="A0A846N4Q7"/>
<evidence type="ECO:0000256" key="3">
    <source>
        <dbReference type="ARBA" id="ARBA00022729"/>
    </source>
</evidence>
<protein>
    <recommendedName>
        <fullName evidence="2">glycerophosphodiester phosphodiesterase</fullName>
        <ecNumber evidence="2">3.1.4.46</ecNumber>
    </recommendedName>
</protein>
<dbReference type="PANTHER" id="PTHR43620:SF7">
    <property type="entry name" value="GLYCEROPHOSPHODIESTER PHOSPHODIESTERASE GDPD5-RELATED"/>
    <property type="match status" value="1"/>
</dbReference>
<keyword evidence="5 8" id="KW-0378">Hydrolase</keyword>
<sequence>MVTRRNVLQSATGAAAMASMAGSAAASGGRTIEVLGHRGAPALRPEHTLASYAKAIADGADFIEPDLQITKDGRLVALHEAELSHICDVAERPEFASRRRKITSPFGALDGWFVVDFTLAELKTLRLKERIPAIRPANTVFDGEFTFLCFEDIIDFVAAESATRGRLIGIVPELKMPALFASAGLPLEDRFLDILSRHSYLKRAPLIIQCFEVPPLQYLRKKLGRPGNIRLMQLIDDLPMKPMDVTLKGGSTTYGDMITPQGLKEIATYAEIISPDLRTLIPMKADGFLGAPHPMIKQAHQAGLTVHGYEFRPENQFIAADFRDGQGPNARNVKGSVAEIHHYLRAGLDGFFTDDPAVGRLAVDLFTG</sequence>
<dbReference type="Gene3D" id="3.20.20.190">
    <property type="entry name" value="Phosphatidylinositol (PI) phosphodiesterase"/>
    <property type="match status" value="1"/>
</dbReference>
<keyword evidence="4" id="KW-0319">Glycerol metabolism</keyword>
<dbReference type="PROSITE" id="PS51704">
    <property type="entry name" value="GP_PDE"/>
    <property type="match status" value="1"/>
</dbReference>
<comment type="catalytic activity">
    <reaction evidence="6">
        <text>a sn-glycero-3-phosphodiester + H2O = an alcohol + sn-glycerol 3-phosphate + H(+)</text>
        <dbReference type="Rhea" id="RHEA:12969"/>
        <dbReference type="ChEBI" id="CHEBI:15377"/>
        <dbReference type="ChEBI" id="CHEBI:15378"/>
        <dbReference type="ChEBI" id="CHEBI:30879"/>
        <dbReference type="ChEBI" id="CHEBI:57597"/>
        <dbReference type="ChEBI" id="CHEBI:83408"/>
        <dbReference type="EC" id="3.1.4.46"/>
    </reaction>
</comment>
<dbReference type="SUPFAM" id="SSF51695">
    <property type="entry name" value="PLC-like phosphodiesterases"/>
    <property type="match status" value="1"/>
</dbReference>
<evidence type="ECO:0000256" key="5">
    <source>
        <dbReference type="ARBA" id="ARBA00022801"/>
    </source>
</evidence>
<dbReference type="GO" id="GO:0042597">
    <property type="term" value="C:periplasmic space"/>
    <property type="evidence" value="ECO:0007669"/>
    <property type="project" value="TreeGrafter"/>
</dbReference>
<dbReference type="Pfam" id="PF03009">
    <property type="entry name" value="GDPD"/>
    <property type="match status" value="1"/>
</dbReference>
<accession>A0A846N4Q7</accession>
<evidence type="ECO:0000256" key="1">
    <source>
        <dbReference type="ARBA" id="ARBA00007277"/>
    </source>
</evidence>
<comment type="similarity">
    <text evidence="1">Belongs to the glycerophosphoryl diester phosphodiesterase family.</text>
</comment>
<keyword evidence="3" id="KW-0732">Signal</keyword>
<name>A0A846N4Q7_9PROT</name>
<comment type="caution">
    <text evidence="8">The sequence shown here is derived from an EMBL/GenBank/DDBJ whole genome shotgun (WGS) entry which is preliminary data.</text>
</comment>
<evidence type="ECO:0000256" key="6">
    <source>
        <dbReference type="ARBA" id="ARBA00047512"/>
    </source>
</evidence>
<dbReference type="PROSITE" id="PS51318">
    <property type="entry name" value="TAT"/>
    <property type="match status" value="1"/>
</dbReference>
<reference evidence="8 9" key="1">
    <citation type="submission" date="2020-03" db="EMBL/GenBank/DDBJ databases">
        <title>Genomic Encyclopedia of Type Strains, Phase IV (KMG-IV): sequencing the most valuable type-strain genomes for metagenomic binning, comparative biology and taxonomic classification.</title>
        <authorList>
            <person name="Goeker M."/>
        </authorList>
    </citation>
    <scope>NUCLEOTIDE SEQUENCE [LARGE SCALE GENOMIC DNA]</scope>
    <source>
        <strain evidence="8 9">DSM 19867</strain>
    </source>
</reference>
<dbReference type="Proteomes" id="UP000570514">
    <property type="component" value="Unassembled WGS sequence"/>
</dbReference>
<evidence type="ECO:0000313" key="9">
    <source>
        <dbReference type="Proteomes" id="UP000570514"/>
    </source>
</evidence>
<dbReference type="EC" id="3.1.4.46" evidence="2"/>
<dbReference type="PANTHER" id="PTHR43620">
    <property type="entry name" value="GLYCEROPHOSPHORYL DIESTER PHOSPHODIESTERASE"/>
    <property type="match status" value="1"/>
</dbReference>
<dbReference type="InterPro" id="IPR017946">
    <property type="entry name" value="PLC-like_Pdiesterase_TIM-brl"/>
</dbReference>
<gene>
    <name evidence="8" type="ORF">FHS83_003827</name>
</gene>